<dbReference type="Gene3D" id="1.20.120.730">
    <property type="entry name" value="Sec23/Sec24 helical domain"/>
    <property type="match status" value="1"/>
</dbReference>
<dbReference type="EMBL" id="GL945429">
    <property type="protein sequence ID" value="EGO29555.1"/>
    <property type="molecule type" value="Genomic_DNA"/>
</dbReference>
<dbReference type="HOGENOM" id="CLU_004589_1_0_1"/>
<dbReference type="InterPro" id="IPR050550">
    <property type="entry name" value="SEC23_SEC24_subfamily"/>
</dbReference>
<dbReference type="GO" id="GO:0030127">
    <property type="term" value="C:COPII vesicle coat"/>
    <property type="evidence" value="ECO:0007669"/>
    <property type="project" value="InterPro"/>
</dbReference>
<gene>
    <name evidence="8" type="ORF">SERLADRAFT_445350</name>
</gene>
<dbReference type="InterPro" id="IPR006900">
    <property type="entry name" value="Sec23/24_helical_dom"/>
</dbReference>
<evidence type="ECO:0000259" key="6">
    <source>
        <dbReference type="Pfam" id="PF04815"/>
    </source>
</evidence>
<reference evidence="9" key="1">
    <citation type="journal article" date="2011" name="Science">
        <title>The plant cell wall-decomposing machinery underlies the functional diversity of forest fungi.</title>
        <authorList>
            <person name="Eastwood D.C."/>
            <person name="Floudas D."/>
            <person name="Binder M."/>
            <person name="Majcherczyk A."/>
            <person name="Schneider P."/>
            <person name="Aerts A."/>
            <person name="Asiegbu F.O."/>
            <person name="Baker S.E."/>
            <person name="Barry K."/>
            <person name="Bendiksby M."/>
            <person name="Blumentritt M."/>
            <person name="Coutinho P.M."/>
            <person name="Cullen D."/>
            <person name="de Vries R.P."/>
            <person name="Gathman A."/>
            <person name="Goodell B."/>
            <person name="Henrissat B."/>
            <person name="Ihrmark K."/>
            <person name="Kauserud H."/>
            <person name="Kohler A."/>
            <person name="LaButti K."/>
            <person name="Lapidus A."/>
            <person name="Lavin J.L."/>
            <person name="Lee Y.-H."/>
            <person name="Lindquist E."/>
            <person name="Lilly W."/>
            <person name="Lucas S."/>
            <person name="Morin E."/>
            <person name="Murat C."/>
            <person name="Oguiza J.A."/>
            <person name="Park J."/>
            <person name="Pisabarro A.G."/>
            <person name="Riley R."/>
            <person name="Rosling A."/>
            <person name="Salamov A."/>
            <person name="Schmidt O."/>
            <person name="Schmutz J."/>
            <person name="Skrede I."/>
            <person name="Stenlid J."/>
            <person name="Wiebenga A."/>
            <person name="Xie X."/>
            <person name="Kuees U."/>
            <person name="Hibbett D.S."/>
            <person name="Hoffmeister D."/>
            <person name="Hoegberg N."/>
            <person name="Martin F."/>
            <person name="Grigoriev I.V."/>
            <person name="Watkinson S.C."/>
        </authorList>
    </citation>
    <scope>NUCLEOTIDE SEQUENCE [LARGE SCALE GENOMIC DNA]</scope>
    <source>
        <strain evidence="9">S7.9</strain>
    </source>
</reference>
<keyword evidence="3" id="KW-0653">Protein transport</keyword>
<dbReference type="KEGG" id="sla:SERLADRAFT_445350"/>
<dbReference type="InterPro" id="IPR029006">
    <property type="entry name" value="ADF-H/Gelsolin-like_dom_sf"/>
</dbReference>
<dbReference type="SUPFAM" id="SSF53300">
    <property type="entry name" value="vWA-like"/>
    <property type="match status" value="1"/>
</dbReference>
<dbReference type="InterPro" id="IPR036180">
    <property type="entry name" value="Gelsolin-like_dom_sf"/>
</dbReference>
<dbReference type="Pfam" id="PF04815">
    <property type="entry name" value="Sec23_helical"/>
    <property type="match status" value="1"/>
</dbReference>
<protein>
    <submittedName>
        <fullName evidence="8">Uncharacterized protein</fullName>
    </submittedName>
</protein>
<dbReference type="SUPFAM" id="SSF81811">
    <property type="entry name" value="Helical domain of Sec23/24"/>
    <property type="match status" value="1"/>
</dbReference>
<dbReference type="Gene3D" id="2.60.40.1670">
    <property type="entry name" value="beta-sandwich domain of Sec23/24"/>
    <property type="match status" value="1"/>
</dbReference>
<dbReference type="InterPro" id="IPR006896">
    <property type="entry name" value="Sec23/24_trunk_dom"/>
</dbReference>
<dbReference type="RefSeq" id="XP_007313797.1">
    <property type="nucleotide sequence ID" value="XM_007313735.1"/>
</dbReference>
<dbReference type="GeneID" id="18816186"/>
<evidence type="ECO:0000256" key="2">
    <source>
        <dbReference type="ARBA" id="ARBA00022448"/>
    </source>
</evidence>
<evidence type="ECO:0000259" key="4">
    <source>
        <dbReference type="Pfam" id="PF04810"/>
    </source>
</evidence>
<dbReference type="Pfam" id="PF04811">
    <property type="entry name" value="Sec23_trunk"/>
    <property type="match status" value="1"/>
</dbReference>
<dbReference type="Gene3D" id="2.30.30.380">
    <property type="entry name" value="Zn-finger domain of Sec23/24"/>
    <property type="match status" value="1"/>
</dbReference>
<dbReference type="GO" id="GO:0006886">
    <property type="term" value="P:intracellular protein transport"/>
    <property type="evidence" value="ECO:0007669"/>
    <property type="project" value="InterPro"/>
</dbReference>
<evidence type="ECO:0000313" key="8">
    <source>
        <dbReference type="EMBL" id="EGO29555.1"/>
    </source>
</evidence>
<dbReference type="GO" id="GO:0000149">
    <property type="term" value="F:SNARE binding"/>
    <property type="evidence" value="ECO:0007669"/>
    <property type="project" value="TreeGrafter"/>
</dbReference>
<feature type="domain" description="Zinc finger Sec23/Sec24-type" evidence="4">
    <location>
        <begin position="126"/>
        <end position="164"/>
    </location>
</feature>
<dbReference type="SUPFAM" id="SSF82754">
    <property type="entry name" value="C-terminal, gelsolin-like domain of Sec23/24"/>
    <property type="match status" value="1"/>
</dbReference>
<dbReference type="InterPro" id="IPR006895">
    <property type="entry name" value="Znf_Sec23_Sec24"/>
</dbReference>
<comment type="similarity">
    <text evidence="1">Belongs to the SEC23/SEC24 family. SEC24 subfamily.</text>
</comment>
<dbReference type="PANTHER" id="PTHR13803:SF4">
    <property type="entry name" value="SECRETORY 24CD, ISOFORM C"/>
    <property type="match status" value="1"/>
</dbReference>
<evidence type="ECO:0000256" key="3">
    <source>
        <dbReference type="ARBA" id="ARBA00022927"/>
    </source>
</evidence>
<feature type="domain" description="Sec23/Sec24 beta-sandwich" evidence="7">
    <location>
        <begin position="475"/>
        <end position="558"/>
    </location>
</feature>
<proteinExistence type="inferred from homology"/>
<evidence type="ECO:0000259" key="5">
    <source>
        <dbReference type="Pfam" id="PF04811"/>
    </source>
</evidence>
<sequence length="843" mass="93565">MYAQPRHIPQPPHSAGEPYKGLRARIDPSQIPSPLDAIEADREQWEGKTYLTMPGNNPPLSTTDFVAIDQGNSTPKFVRVSTWNIPNSSHLARECEIPLSAVFQPFADQDSREEAIPLVECGETGPARCAECRGYINPWCTWVAGGNKWKCNLCGCETEVSQDYFSNLDANLMRLDHYQRPELNKGTVDFAVPKEYWAPPPPPKLAPSYFSLEPPRSTPREPQAMNYVFAFDVSSEAMHSGFLSSCCASLRDMLFGGTTEDGLAFEPCFPQGSQIAILSFDTTLHFYNLSSNLRQASMIILSDLEEIFVPLKEGLFVNPMESRGLIEDLLEALPLRHEDTLIREVALGSTILSGLAALADSGGQIVLFLSTMPTVGPGALEPLGGESDVYGTDKEKTLFLPRNQFWRQVAEECTEDGIGISMFLGMNKAIDVGSIGILTSTTGGELFFYPRFDPSRDGIVLDSQLRRLFSRTTVYDCLIRIRCSNGLRVSRHYGNFHERSVTDLELGIMDSDKAISVSLEHSGTLDERQYAFLQSAVLYTTTSGQRRVRTCNIALQVASLAGTVFRYADMDTVVCHLARDSIYNLSFRRMSHIREELTEKCSSLLLGYRRNCAASTAPSQLIIPEAFRALPVYALAISKTKPLKGRNVSADVRNYYAQKLLSMGVRSTLQHLYPRLLALHDLDETIALPNPAGDISLPSLMRTSHMYMEAHGIYLIDNEECTIFWIGSSVSPQLLSDLFGVDDIVNLSPSAVQLPPLQTRLSAQVRNILAHRYVQRGRVPKMLITRQNMDGMEIEFSDMLIEDQNNAAMSYLDYLCLVHKQINVALTSGGSISGGPSLRGAPW</sequence>
<keyword evidence="2" id="KW-0813">Transport</keyword>
<dbReference type="SUPFAM" id="SSF81995">
    <property type="entry name" value="beta-sandwich domain of Sec23/24"/>
    <property type="match status" value="1"/>
</dbReference>
<dbReference type="Proteomes" id="UP000008064">
    <property type="component" value="Unassembled WGS sequence"/>
</dbReference>
<dbReference type="Pfam" id="PF04810">
    <property type="entry name" value="zf-Sec23_Sec24"/>
    <property type="match status" value="1"/>
</dbReference>
<evidence type="ECO:0000313" key="9">
    <source>
        <dbReference type="Proteomes" id="UP000008064"/>
    </source>
</evidence>
<organism evidence="9">
    <name type="scientific">Serpula lacrymans var. lacrymans (strain S7.9)</name>
    <name type="common">Dry rot fungus</name>
    <dbReference type="NCBI Taxonomy" id="578457"/>
    <lineage>
        <taxon>Eukaryota</taxon>
        <taxon>Fungi</taxon>
        <taxon>Dikarya</taxon>
        <taxon>Basidiomycota</taxon>
        <taxon>Agaricomycotina</taxon>
        <taxon>Agaricomycetes</taxon>
        <taxon>Agaricomycetidae</taxon>
        <taxon>Boletales</taxon>
        <taxon>Coniophorineae</taxon>
        <taxon>Serpulaceae</taxon>
        <taxon>Serpula</taxon>
    </lineage>
</organism>
<name>F8NJ71_SERL9</name>
<dbReference type="Gene3D" id="3.40.50.410">
    <property type="entry name" value="von Willebrand factor, type A domain"/>
    <property type="match status" value="1"/>
</dbReference>
<feature type="domain" description="Sec23/Sec24 trunk" evidence="5">
    <location>
        <begin position="222"/>
        <end position="469"/>
    </location>
</feature>
<dbReference type="InterPro" id="IPR012990">
    <property type="entry name" value="Beta-sandwich_Sec23_24"/>
</dbReference>
<dbReference type="InterPro" id="IPR036174">
    <property type="entry name" value="Znf_Sec23_Sec24_sf"/>
</dbReference>
<dbReference type="InterPro" id="IPR036175">
    <property type="entry name" value="Sec23/24_helical_dom_sf"/>
</dbReference>
<dbReference type="PANTHER" id="PTHR13803">
    <property type="entry name" value="SEC24-RELATED PROTEIN"/>
    <property type="match status" value="1"/>
</dbReference>
<dbReference type="OrthoDB" id="49016at2759"/>
<dbReference type="GO" id="GO:0008270">
    <property type="term" value="F:zinc ion binding"/>
    <property type="evidence" value="ECO:0007669"/>
    <property type="project" value="InterPro"/>
</dbReference>
<accession>F8NJ71</accession>
<dbReference type="GO" id="GO:0090110">
    <property type="term" value="P:COPII-coated vesicle cargo loading"/>
    <property type="evidence" value="ECO:0007669"/>
    <property type="project" value="TreeGrafter"/>
</dbReference>
<evidence type="ECO:0000259" key="7">
    <source>
        <dbReference type="Pfam" id="PF08033"/>
    </source>
</evidence>
<dbReference type="AlphaFoldDB" id="F8NJ71"/>
<dbReference type="Pfam" id="PF08033">
    <property type="entry name" value="Sec23_BS"/>
    <property type="match status" value="1"/>
</dbReference>
<dbReference type="GO" id="GO:0070971">
    <property type="term" value="C:endoplasmic reticulum exit site"/>
    <property type="evidence" value="ECO:0007669"/>
    <property type="project" value="TreeGrafter"/>
</dbReference>
<dbReference type="Gene3D" id="3.40.20.10">
    <property type="entry name" value="Severin"/>
    <property type="match status" value="1"/>
</dbReference>
<dbReference type="InterPro" id="IPR036465">
    <property type="entry name" value="vWFA_dom_sf"/>
</dbReference>
<dbReference type="SUPFAM" id="SSF82919">
    <property type="entry name" value="Zn-finger domain of Sec23/24"/>
    <property type="match status" value="1"/>
</dbReference>
<evidence type="ECO:0000256" key="1">
    <source>
        <dbReference type="ARBA" id="ARBA00008334"/>
    </source>
</evidence>
<feature type="domain" description="Sec23/Sec24 helical" evidence="6">
    <location>
        <begin position="569"/>
        <end position="669"/>
    </location>
</feature>